<feature type="chain" id="PRO_5002181356" description="3-phytase" evidence="5">
    <location>
        <begin position="21"/>
        <end position="430"/>
    </location>
</feature>
<dbReference type="OrthoDB" id="6509975at2759"/>
<dbReference type="PIRSF" id="PIRSF000894">
    <property type="entry name" value="Acid_phosphatase"/>
    <property type="match status" value="1"/>
</dbReference>
<dbReference type="PROSITE" id="PS51257">
    <property type="entry name" value="PROKAR_LIPOPROTEIN"/>
    <property type="match status" value="1"/>
</dbReference>
<dbReference type="PROSITE" id="PS00616">
    <property type="entry name" value="HIS_ACID_PHOSPHAT_1"/>
    <property type="match status" value="1"/>
</dbReference>
<evidence type="ECO:0000313" key="6">
    <source>
        <dbReference type="EMBL" id="KIP11205.1"/>
    </source>
</evidence>
<dbReference type="SUPFAM" id="SSF53254">
    <property type="entry name" value="Phosphoglycerate mutase-like"/>
    <property type="match status" value="1"/>
</dbReference>
<reference evidence="6 7" key="1">
    <citation type="journal article" date="2014" name="PLoS Genet.">
        <title>Analysis of the Phlebiopsis gigantea genome, transcriptome and secretome provides insight into its pioneer colonization strategies of wood.</title>
        <authorList>
            <person name="Hori C."/>
            <person name="Ishida T."/>
            <person name="Igarashi K."/>
            <person name="Samejima M."/>
            <person name="Suzuki H."/>
            <person name="Master E."/>
            <person name="Ferreira P."/>
            <person name="Ruiz-Duenas F.J."/>
            <person name="Held B."/>
            <person name="Canessa P."/>
            <person name="Larrondo L.F."/>
            <person name="Schmoll M."/>
            <person name="Druzhinina I.S."/>
            <person name="Kubicek C.P."/>
            <person name="Gaskell J.A."/>
            <person name="Kersten P."/>
            <person name="St John F."/>
            <person name="Glasner J."/>
            <person name="Sabat G."/>
            <person name="Splinter BonDurant S."/>
            <person name="Syed K."/>
            <person name="Yadav J."/>
            <person name="Mgbeahuruike A.C."/>
            <person name="Kovalchuk A."/>
            <person name="Asiegbu F.O."/>
            <person name="Lackner G."/>
            <person name="Hoffmeister D."/>
            <person name="Rencoret J."/>
            <person name="Gutierrez A."/>
            <person name="Sun H."/>
            <person name="Lindquist E."/>
            <person name="Barry K."/>
            <person name="Riley R."/>
            <person name="Grigoriev I.V."/>
            <person name="Henrissat B."/>
            <person name="Kues U."/>
            <person name="Berka R.M."/>
            <person name="Martinez A.T."/>
            <person name="Covert S.F."/>
            <person name="Blanchette R.A."/>
            <person name="Cullen D."/>
        </authorList>
    </citation>
    <scope>NUCLEOTIDE SEQUENCE [LARGE SCALE GENOMIC DNA]</scope>
    <source>
        <strain evidence="6 7">11061_1 CR5-6</strain>
    </source>
</reference>
<dbReference type="HOGENOM" id="CLU_020880_3_2_1"/>
<dbReference type="Pfam" id="PF00328">
    <property type="entry name" value="His_Phos_2"/>
    <property type="match status" value="1"/>
</dbReference>
<feature type="signal peptide" evidence="5">
    <location>
        <begin position="1"/>
        <end position="20"/>
    </location>
</feature>
<dbReference type="InterPro" id="IPR016274">
    <property type="entry name" value="Histidine_acid_Pase_euk"/>
</dbReference>
<dbReference type="STRING" id="745531.A0A0C3SEZ7"/>
<sequence length="430" mass="45217">MRRPLAALLPLAALAACARAAHDLGAHLGNLSPYADAPVPHGLDADLPADCTVDQVLLMQRHGSRYPLASELVSITGLVDKLANASHAITKAKLPPALAFLRDGYTSTLGHDDLTAPGRLQLFTHGVQFALRYPHLKATALLVGAQDRVIESAQWFANGYFGRSWGALNATALSTIAENGTTVSYITPMDTCAGWQYAYGNNATVAWGEVYLPPIARRLNAALPGANLTAADAHGALYACAYDLAAHGTSPWCGAFSPDELAAFEYELDLLMDGAFGYNLPGRMGAVLGSLYVAHLVGTLQNATGAAPALTLEFGHDTTIDLVLTALGLAKDTPPLSPKGPVAPSRKWRTSYQVPFAAQMTWEKFTCASSFAGPQVRLVLNGAPVPLAFCRHADQKLGSCALSDFVAATATQANVTWGDAAWNATCGAGF</sequence>
<accession>A0A0C3SEZ7</accession>
<organism evidence="6 7">
    <name type="scientific">Phlebiopsis gigantea (strain 11061_1 CR5-6)</name>
    <name type="common">White-rot fungus</name>
    <name type="synonym">Peniophora gigantea</name>
    <dbReference type="NCBI Taxonomy" id="745531"/>
    <lineage>
        <taxon>Eukaryota</taxon>
        <taxon>Fungi</taxon>
        <taxon>Dikarya</taxon>
        <taxon>Basidiomycota</taxon>
        <taxon>Agaricomycotina</taxon>
        <taxon>Agaricomycetes</taxon>
        <taxon>Polyporales</taxon>
        <taxon>Phanerochaetaceae</taxon>
        <taxon>Phlebiopsis</taxon>
    </lineage>
</organism>
<keyword evidence="7" id="KW-1185">Reference proteome</keyword>
<evidence type="ECO:0000256" key="3">
    <source>
        <dbReference type="PIRSR" id="PIRSR000894-1"/>
    </source>
</evidence>
<dbReference type="PANTHER" id="PTHR20963">
    <property type="entry name" value="MULTIPLE INOSITOL POLYPHOSPHATE PHOSPHATASE-RELATED"/>
    <property type="match status" value="1"/>
</dbReference>
<feature type="disulfide bond" evidence="4">
    <location>
        <begin position="51"/>
        <end position="367"/>
    </location>
</feature>
<evidence type="ECO:0008006" key="8">
    <source>
        <dbReference type="Google" id="ProtNLM"/>
    </source>
</evidence>
<dbReference type="GO" id="GO:0003993">
    <property type="term" value="F:acid phosphatase activity"/>
    <property type="evidence" value="ECO:0007669"/>
    <property type="project" value="TreeGrafter"/>
</dbReference>
<feature type="active site" description="Nucleophile" evidence="3">
    <location>
        <position position="62"/>
    </location>
</feature>
<dbReference type="Gene3D" id="3.40.50.1240">
    <property type="entry name" value="Phosphoglycerate mutase-like"/>
    <property type="match status" value="1"/>
</dbReference>
<evidence type="ECO:0000256" key="2">
    <source>
        <dbReference type="ARBA" id="ARBA00023180"/>
    </source>
</evidence>
<dbReference type="CDD" id="cd07061">
    <property type="entry name" value="HP_HAP_like"/>
    <property type="match status" value="1"/>
</dbReference>
<keyword evidence="4" id="KW-1015">Disulfide bond</keyword>
<dbReference type="AlphaFoldDB" id="A0A0C3SEZ7"/>
<keyword evidence="1" id="KW-0378">Hydrolase</keyword>
<keyword evidence="2" id="KW-0325">Glycoprotein</keyword>
<evidence type="ECO:0000313" key="7">
    <source>
        <dbReference type="Proteomes" id="UP000053257"/>
    </source>
</evidence>
<protein>
    <recommendedName>
        <fullName evidence="8">3-phytase</fullName>
    </recommendedName>
</protein>
<evidence type="ECO:0000256" key="5">
    <source>
        <dbReference type="SAM" id="SignalP"/>
    </source>
</evidence>
<dbReference type="PANTHER" id="PTHR20963:SF42">
    <property type="entry name" value="PHOSPHOGLYCERATE MUTASE-LIKE PROTEIN"/>
    <property type="match status" value="1"/>
</dbReference>
<dbReference type="PROSITE" id="PS00778">
    <property type="entry name" value="HIS_ACID_PHOSPHAT_2"/>
    <property type="match status" value="1"/>
</dbReference>
<evidence type="ECO:0000256" key="4">
    <source>
        <dbReference type="PIRSR" id="PIRSR000894-2"/>
    </source>
</evidence>
<proteinExistence type="predicted"/>
<gene>
    <name evidence="6" type="ORF">PHLGIDRAFT_10870</name>
</gene>
<dbReference type="InterPro" id="IPR033379">
    <property type="entry name" value="Acid_Pase_AS"/>
</dbReference>
<keyword evidence="5" id="KW-0732">Signal</keyword>
<feature type="disulfide bond" evidence="4">
    <location>
        <begin position="240"/>
        <end position="253"/>
    </location>
</feature>
<dbReference type="Proteomes" id="UP000053257">
    <property type="component" value="Unassembled WGS sequence"/>
</dbReference>
<dbReference type="EMBL" id="KN840448">
    <property type="protein sequence ID" value="KIP11205.1"/>
    <property type="molecule type" value="Genomic_DNA"/>
</dbReference>
<dbReference type="InterPro" id="IPR029033">
    <property type="entry name" value="His_PPase_superfam"/>
</dbReference>
<dbReference type="InterPro" id="IPR000560">
    <property type="entry name" value="His_Pase_clade-2"/>
</dbReference>
<feature type="active site" description="Proton donor" evidence="3">
    <location>
        <position position="317"/>
    </location>
</feature>
<feature type="disulfide bond" evidence="4">
    <location>
        <begin position="390"/>
        <end position="400"/>
    </location>
</feature>
<evidence type="ECO:0000256" key="1">
    <source>
        <dbReference type="ARBA" id="ARBA00022801"/>
    </source>
</evidence>
<name>A0A0C3SEZ7_PHLG1</name>